<evidence type="ECO:0000313" key="2">
    <source>
        <dbReference type="Proteomes" id="UP000326837"/>
    </source>
</evidence>
<protein>
    <recommendedName>
        <fullName evidence="3">Fructose-bisphosphate aldolase</fullName>
    </recommendedName>
</protein>
<accession>A0A5K7XG51</accession>
<organism evidence="1 2">
    <name type="scientific">Lacipirellula parvula</name>
    <dbReference type="NCBI Taxonomy" id="2650471"/>
    <lineage>
        <taxon>Bacteria</taxon>
        <taxon>Pseudomonadati</taxon>
        <taxon>Planctomycetota</taxon>
        <taxon>Planctomycetia</taxon>
        <taxon>Pirellulales</taxon>
        <taxon>Lacipirellulaceae</taxon>
        <taxon>Lacipirellula</taxon>
    </lineage>
</organism>
<keyword evidence="2" id="KW-1185">Reference proteome</keyword>
<dbReference type="AlphaFoldDB" id="A0A5K7XG51"/>
<dbReference type="Gene3D" id="3.20.20.70">
    <property type="entry name" value="Aldolase class I"/>
    <property type="match status" value="1"/>
</dbReference>
<sequence length="350" mass="38396">MKSRLVEKLSALRQNLDCGHFILADAKDADMAWGVTSPGEPYGGAAATKTDKAAARSSRYRSIADFRDQIREIVRQGAVDIMLASVSTMDLLAHREGLFDASDVTPAIRANDATDVWIPRGGNYRQSPSLPFASCYLEEAQYGSLMATEDGEPKVNLGLYSATFNNSLDSDYATLEAFREFRAYAEQCGFHYFLEVFAPNIDGVVPAPEVGAFVNDHICRMLAGVPQSGRPEFLKIPFFGPEVLEELVCYDTSMIVGVLGGSSGTSFDAFTLLAEAKKHGARVALFGRKIKDAEYPLSFVSILRRVADGELAPEEAVRAYHGELQKLKIAPRRELKDDLQLTATELSYAR</sequence>
<name>A0A5K7XG51_9BACT</name>
<proteinExistence type="predicted"/>
<evidence type="ECO:0000313" key="1">
    <source>
        <dbReference type="EMBL" id="BBO35800.1"/>
    </source>
</evidence>
<reference evidence="2" key="1">
    <citation type="submission" date="2019-10" db="EMBL/GenBank/DDBJ databases">
        <title>Lacipirellula parvula gen. nov., sp. nov., representing a lineage of planctomycetes widespread in freshwater anoxic habitats, and description of the family Lacipirellulaceae.</title>
        <authorList>
            <person name="Dedysh S.N."/>
            <person name="Kulichevskaya I.S."/>
            <person name="Beletsky A.V."/>
            <person name="Rakitin A.L."/>
            <person name="Mardanov A.V."/>
            <person name="Ivanova A.A."/>
            <person name="Saltykova V.X."/>
            <person name="Rijpstra W.I.C."/>
            <person name="Sinninghe Damste J.S."/>
            <person name="Ravin N.V."/>
        </authorList>
    </citation>
    <scope>NUCLEOTIDE SEQUENCE [LARGE SCALE GENOMIC DNA]</scope>
    <source>
        <strain evidence="2">PX69</strain>
    </source>
</reference>
<dbReference type="EMBL" id="AP021861">
    <property type="protein sequence ID" value="BBO35800.1"/>
    <property type="molecule type" value="Genomic_DNA"/>
</dbReference>
<evidence type="ECO:0008006" key="3">
    <source>
        <dbReference type="Google" id="ProtNLM"/>
    </source>
</evidence>
<dbReference type="InterPro" id="IPR013785">
    <property type="entry name" value="Aldolase_TIM"/>
</dbReference>
<dbReference type="Proteomes" id="UP000326837">
    <property type="component" value="Chromosome"/>
</dbReference>
<dbReference type="KEGG" id="lpav:PLANPX_5412"/>
<dbReference type="RefSeq" id="WP_152101095.1">
    <property type="nucleotide sequence ID" value="NZ_AP021861.1"/>
</dbReference>
<gene>
    <name evidence="1" type="ORF">PLANPX_5412</name>
</gene>